<organism evidence="1">
    <name type="scientific">Trepomonas sp. PC1</name>
    <dbReference type="NCBI Taxonomy" id="1076344"/>
    <lineage>
        <taxon>Eukaryota</taxon>
        <taxon>Metamonada</taxon>
        <taxon>Diplomonadida</taxon>
        <taxon>Hexamitidae</taxon>
        <taxon>Hexamitinae</taxon>
        <taxon>Trepomonas</taxon>
    </lineage>
</organism>
<dbReference type="EMBL" id="GDID01004146">
    <property type="protein sequence ID" value="JAP92460.1"/>
    <property type="molecule type" value="Transcribed_RNA"/>
</dbReference>
<feature type="non-terminal residue" evidence="1">
    <location>
        <position position="1"/>
    </location>
</feature>
<name>A0A146K6I5_9EUKA</name>
<evidence type="ECO:0000313" key="1">
    <source>
        <dbReference type="EMBL" id="JAP92460.1"/>
    </source>
</evidence>
<accession>A0A146K6I5</accession>
<proteinExistence type="predicted"/>
<gene>
    <name evidence="1" type="ORF">TPC1_15592</name>
</gene>
<protein>
    <submittedName>
        <fullName evidence="1">Uncharacterized protein</fullName>
    </submittedName>
</protein>
<sequence length="560" mass="64900">LYPGEYILGQCEELTVDQSRYMRHPFWNDVDSIVPEWRGVIKVIDVQESAQFVCQLIQSNFRTFLLKSTTVGLTDCAKQISINKPTQFNLIYQIPTLHFQKITKFENSIQLETYFGARLKFSFEPKYQSVFDFISKLNDGKLYFSKFCVQTATILKADEDQKKQLVKMGFKALQNKVPVQQFECRFPDYFDQILKVTNNIDIKPEQLENITKQSLKNESLGQFLNFMAQNLPIDAEQVQALSLNQLLPFGQFASCKQNTSQMHITLRNSNYKFSPTYPAAFVLPHAEIVPHVQLFHLNRLPVFATSSIMRSGKLMKNQFDVNPVINKLMKQFEVEQLPIYELGPSGFQSNGQVVVVDCDIDLFEIQRFFDAQKQFEQFSMKKCDNIEQIEQLCTQMNQYVQKELKSEHQVNKFELSCDKLVMLAQRIEKLKISMLCGQFERFLAPIVLLLVNLFQNQLNSPKDFIQSFRYHFMSFGCPLASIYSSNPSKLLVQQHELVKESCLIHLTQRCIEKAVLLNSENTLDLQFVKKFLGDIAAGRFIEFQLDTEAERSVCGLNSWK</sequence>
<dbReference type="SUPFAM" id="SSF52799">
    <property type="entry name" value="(Phosphotyrosine protein) phosphatases II"/>
    <property type="match status" value="1"/>
</dbReference>
<dbReference type="AlphaFoldDB" id="A0A146K6I5"/>
<reference evidence="1" key="1">
    <citation type="submission" date="2015-07" db="EMBL/GenBank/DDBJ databases">
        <title>Adaptation to a free-living lifestyle via gene acquisitions in the diplomonad Trepomonas sp. PC1.</title>
        <authorList>
            <person name="Xu F."/>
            <person name="Jerlstrom-Hultqvist J."/>
            <person name="Kolisko M."/>
            <person name="Simpson A.G.B."/>
            <person name="Roger A.J."/>
            <person name="Svard S.G."/>
            <person name="Andersson J.O."/>
        </authorList>
    </citation>
    <scope>NUCLEOTIDE SEQUENCE</scope>
    <source>
        <strain evidence="1">PC1</strain>
    </source>
</reference>
<dbReference type="InterPro" id="IPR029021">
    <property type="entry name" value="Prot-tyrosine_phosphatase-like"/>
</dbReference>